<protein>
    <submittedName>
        <fullName evidence="1">Uncharacterized protein</fullName>
    </submittedName>
</protein>
<evidence type="ECO:0000313" key="1">
    <source>
        <dbReference type="EMBL" id="JAH37838.1"/>
    </source>
</evidence>
<accession>A0A0E9SBG1</accession>
<name>A0A0E9SBG1_ANGAN</name>
<dbReference type="AlphaFoldDB" id="A0A0E9SBG1"/>
<reference evidence="1" key="1">
    <citation type="submission" date="2014-11" db="EMBL/GenBank/DDBJ databases">
        <authorList>
            <person name="Amaro Gonzalez C."/>
        </authorList>
    </citation>
    <scope>NUCLEOTIDE SEQUENCE</scope>
</reference>
<organism evidence="1">
    <name type="scientific">Anguilla anguilla</name>
    <name type="common">European freshwater eel</name>
    <name type="synonym">Muraena anguilla</name>
    <dbReference type="NCBI Taxonomy" id="7936"/>
    <lineage>
        <taxon>Eukaryota</taxon>
        <taxon>Metazoa</taxon>
        <taxon>Chordata</taxon>
        <taxon>Craniata</taxon>
        <taxon>Vertebrata</taxon>
        <taxon>Euteleostomi</taxon>
        <taxon>Actinopterygii</taxon>
        <taxon>Neopterygii</taxon>
        <taxon>Teleostei</taxon>
        <taxon>Anguilliformes</taxon>
        <taxon>Anguillidae</taxon>
        <taxon>Anguilla</taxon>
    </lineage>
</organism>
<sequence length="44" mass="4708">MGITERCNKCENEPSGNLGSFQGPYAAHTSLSVKQKCLTHGLSL</sequence>
<reference evidence="1" key="2">
    <citation type="journal article" date="2015" name="Fish Shellfish Immunol.">
        <title>Early steps in the European eel (Anguilla anguilla)-Vibrio vulnificus interaction in the gills: Role of the RtxA13 toxin.</title>
        <authorList>
            <person name="Callol A."/>
            <person name="Pajuelo D."/>
            <person name="Ebbesson L."/>
            <person name="Teles M."/>
            <person name="MacKenzie S."/>
            <person name="Amaro C."/>
        </authorList>
    </citation>
    <scope>NUCLEOTIDE SEQUENCE</scope>
</reference>
<dbReference type="EMBL" id="GBXM01070739">
    <property type="protein sequence ID" value="JAH37838.1"/>
    <property type="molecule type" value="Transcribed_RNA"/>
</dbReference>
<proteinExistence type="predicted"/>